<sequence>MNFGNKNETNSGKRKRIKLECLECGKTFDNDNLRSSIVDDRLDSLMILSVEKDVVDQLDMNKIATLWETLKNRRINI</sequence>
<comment type="caution">
    <text evidence="1">The sequence shown here is derived from an EMBL/GenBank/DDBJ whole genome shotgun (WGS) entry which is preliminary data.</text>
</comment>
<protein>
    <submittedName>
        <fullName evidence="1">Uncharacterized protein</fullName>
    </submittedName>
</protein>
<dbReference type="EMBL" id="CARXXK010000002">
    <property type="protein sequence ID" value="CAI6358069.1"/>
    <property type="molecule type" value="Genomic_DNA"/>
</dbReference>
<dbReference type="Proteomes" id="UP001160148">
    <property type="component" value="Unassembled WGS sequence"/>
</dbReference>
<name>A0AAV0WPT6_9HEMI</name>
<evidence type="ECO:0000313" key="1">
    <source>
        <dbReference type="EMBL" id="CAI6358069.1"/>
    </source>
</evidence>
<keyword evidence="2" id="KW-1185">Reference proteome</keyword>
<gene>
    <name evidence="1" type="ORF">MEUPH1_LOCUS13627</name>
</gene>
<evidence type="ECO:0000313" key="2">
    <source>
        <dbReference type="Proteomes" id="UP001160148"/>
    </source>
</evidence>
<accession>A0AAV0WPT6</accession>
<proteinExistence type="predicted"/>
<organism evidence="1 2">
    <name type="scientific">Macrosiphum euphorbiae</name>
    <name type="common">potato aphid</name>
    <dbReference type="NCBI Taxonomy" id="13131"/>
    <lineage>
        <taxon>Eukaryota</taxon>
        <taxon>Metazoa</taxon>
        <taxon>Ecdysozoa</taxon>
        <taxon>Arthropoda</taxon>
        <taxon>Hexapoda</taxon>
        <taxon>Insecta</taxon>
        <taxon>Pterygota</taxon>
        <taxon>Neoptera</taxon>
        <taxon>Paraneoptera</taxon>
        <taxon>Hemiptera</taxon>
        <taxon>Sternorrhyncha</taxon>
        <taxon>Aphidomorpha</taxon>
        <taxon>Aphidoidea</taxon>
        <taxon>Aphididae</taxon>
        <taxon>Macrosiphini</taxon>
        <taxon>Macrosiphum</taxon>
    </lineage>
</organism>
<dbReference type="AlphaFoldDB" id="A0AAV0WPT6"/>
<reference evidence="1 2" key="1">
    <citation type="submission" date="2023-01" db="EMBL/GenBank/DDBJ databases">
        <authorList>
            <person name="Whitehead M."/>
        </authorList>
    </citation>
    <scope>NUCLEOTIDE SEQUENCE [LARGE SCALE GENOMIC DNA]</scope>
</reference>